<feature type="domain" description="LysM" evidence="1">
    <location>
        <begin position="323"/>
        <end position="367"/>
    </location>
</feature>
<comment type="caution">
    <text evidence="2">The sequence shown here is derived from an EMBL/GenBank/DDBJ whole genome shotgun (WGS) entry which is preliminary data.</text>
</comment>
<dbReference type="Gene3D" id="1.10.530.10">
    <property type="match status" value="1"/>
</dbReference>
<dbReference type="EC" id="4.2.2.n1" evidence="2"/>
<protein>
    <submittedName>
        <fullName evidence="2">Membrane-bound lytic murein transglycosylase D</fullName>
        <ecNumber evidence="2">4.2.2.n1</ecNumber>
    </submittedName>
</protein>
<dbReference type="CDD" id="cd00118">
    <property type="entry name" value="LysM"/>
    <property type="match status" value="1"/>
</dbReference>
<dbReference type="PROSITE" id="PS51782">
    <property type="entry name" value="LYSM"/>
    <property type="match status" value="1"/>
</dbReference>
<dbReference type="Proteomes" id="UP000014216">
    <property type="component" value="Unassembled WGS sequence"/>
</dbReference>
<dbReference type="InterPro" id="IPR008258">
    <property type="entry name" value="Transglycosylase_SLT_dom_1"/>
</dbReference>
<name>S0G5B2_9BACT</name>
<dbReference type="InterPro" id="IPR023346">
    <property type="entry name" value="Lysozyme-like_dom_sf"/>
</dbReference>
<dbReference type="CDD" id="cd16894">
    <property type="entry name" value="MltD-like"/>
    <property type="match status" value="1"/>
</dbReference>
<dbReference type="InterPro" id="IPR018392">
    <property type="entry name" value="LysM"/>
</dbReference>
<dbReference type="SUPFAM" id="SSF54106">
    <property type="entry name" value="LysM domain"/>
    <property type="match status" value="1"/>
</dbReference>
<evidence type="ECO:0000313" key="3">
    <source>
        <dbReference type="Proteomes" id="UP000014216"/>
    </source>
</evidence>
<reference evidence="2 3" key="1">
    <citation type="journal article" date="2013" name="Genome Announc.">
        <title>Draft Genome Sequence of Desulfotignum phosphitoxidans DSM 13687 Strain FiPS-3.</title>
        <authorList>
            <person name="Poehlein A."/>
            <person name="Daniel R."/>
            <person name="Simeonova D.D."/>
        </authorList>
    </citation>
    <scope>NUCLEOTIDE SEQUENCE [LARGE SCALE GENOMIC DNA]</scope>
    <source>
        <strain evidence="2 3">DSM 13687</strain>
    </source>
</reference>
<proteinExistence type="predicted"/>
<accession>S0G5B2</accession>
<dbReference type="AlphaFoldDB" id="S0G5B2"/>
<evidence type="ECO:0000259" key="1">
    <source>
        <dbReference type="PROSITE" id="PS51782"/>
    </source>
</evidence>
<dbReference type="OrthoDB" id="9815002at2"/>
<dbReference type="GO" id="GO:0016829">
    <property type="term" value="F:lyase activity"/>
    <property type="evidence" value="ECO:0007669"/>
    <property type="project" value="UniProtKB-KW"/>
</dbReference>
<keyword evidence="2" id="KW-0456">Lyase</keyword>
<organism evidence="2 3">
    <name type="scientific">Desulfotignum phosphitoxidans DSM 13687</name>
    <dbReference type="NCBI Taxonomy" id="1286635"/>
    <lineage>
        <taxon>Bacteria</taxon>
        <taxon>Pseudomonadati</taxon>
        <taxon>Thermodesulfobacteriota</taxon>
        <taxon>Desulfobacteria</taxon>
        <taxon>Desulfobacterales</taxon>
        <taxon>Desulfobacteraceae</taxon>
        <taxon>Desulfotignum</taxon>
    </lineage>
</organism>
<dbReference type="Gene3D" id="3.10.350.10">
    <property type="entry name" value="LysM domain"/>
    <property type="match status" value="1"/>
</dbReference>
<dbReference type="RefSeq" id="WP_006966430.1">
    <property type="nucleotide sequence ID" value="NZ_APJX01000005.1"/>
</dbReference>
<dbReference type="Pfam" id="PF01476">
    <property type="entry name" value="LysM"/>
    <property type="match status" value="2"/>
</dbReference>
<dbReference type="SUPFAM" id="SSF53955">
    <property type="entry name" value="Lysozyme-like"/>
    <property type="match status" value="1"/>
</dbReference>
<sequence>MRYFSAICLIWILLGMGGMVPDSFSLETQEMDADVEPIPSLIQSIRFPDSLEFCGIPIPMEDPMVKAAMEKEMLLILWNRPQVILWMKRAAQLFPHIQKILAEEQMPDDLKYVPVIESALRPHARSFAHAVGYWQFLKSTGLKYGLKINDQVDERRNIFKSTRAACLYLKKLTTEFGSVFLALAAYNMGEHGLAVEIDAQQTHNYFDLYLPLETQQYLFKIIAAKLILDQPEKYGFHLNPDDLYPPLDLAALDVTLQKEVPILIIARAADISYKTFKELNPDIRGYYLSPGSIVIQVPADNAPGFHTRFTELIAKWQKTSPVRIHVVKPGESLIGIAQANQMSLAELLRLNKMSYKKVIHPGDRLKVR</sequence>
<gene>
    <name evidence="2" type="primary">mltD</name>
    <name evidence="2" type="ORF">Dpo_5c02370</name>
</gene>
<dbReference type="SMART" id="SM00257">
    <property type="entry name" value="LysM"/>
    <property type="match status" value="1"/>
</dbReference>
<evidence type="ECO:0000313" key="2">
    <source>
        <dbReference type="EMBL" id="EMS79311.1"/>
    </source>
</evidence>
<dbReference type="Pfam" id="PF01464">
    <property type="entry name" value="SLT"/>
    <property type="match status" value="1"/>
</dbReference>
<keyword evidence="3" id="KW-1185">Reference proteome</keyword>
<dbReference type="EMBL" id="APJX01000005">
    <property type="protein sequence ID" value="EMS79311.1"/>
    <property type="molecule type" value="Genomic_DNA"/>
</dbReference>
<dbReference type="InterPro" id="IPR036779">
    <property type="entry name" value="LysM_dom_sf"/>
</dbReference>